<proteinExistence type="predicted"/>
<evidence type="ECO:0000259" key="2">
    <source>
        <dbReference type="PROSITE" id="PS51029"/>
    </source>
</evidence>
<feature type="domain" description="MADF" evidence="2">
    <location>
        <begin position="12"/>
        <end position="105"/>
    </location>
</feature>
<feature type="region of interest" description="Disordered" evidence="1">
    <location>
        <begin position="114"/>
        <end position="166"/>
    </location>
</feature>
<protein>
    <submittedName>
        <fullName evidence="4">Uncharacterized protein LOC106013470</fullName>
    </submittedName>
</protein>
<keyword evidence="3" id="KW-1185">Reference proteome</keyword>
<evidence type="ECO:0000256" key="1">
    <source>
        <dbReference type="SAM" id="MobiDB-lite"/>
    </source>
</evidence>
<dbReference type="Pfam" id="PF10545">
    <property type="entry name" value="MADF_DNA_bdg"/>
    <property type="match status" value="1"/>
</dbReference>
<dbReference type="InterPro" id="IPR039353">
    <property type="entry name" value="TF_Adf1"/>
</dbReference>
<feature type="compositionally biased region" description="Basic and acidic residues" evidence="1">
    <location>
        <begin position="157"/>
        <end position="166"/>
    </location>
</feature>
<accession>A0ABM1ABY2</accession>
<evidence type="ECO:0000313" key="3">
    <source>
        <dbReference type="Proteomes" id="UP000694888"/>
    </source>
</evidence>
<feature type="compositionally biased region" description="Low complexity" evidence="1">
    <location>
        <begin position="137"/>
        <end position="150"/>
    </location>
</feature>
<reference evidence="4" key="1">
    <citation type="submission" date="2025-08" db="UniProtKB">
        <authorList>
            <consortium name="RefSeq"/>
        </authorList>
    </citation>
    <scope>IDENTIFICATION</scope>
</reference>
<evidence type="ECO:0000313" key="4">
    <source>
        <dbReference type="RefSeq" id="XP_012944776.1"/>
    </source>
</evidence>
<gene>
    <name evidence="4" type="primary">LOC106013470</name>
</gene>
<dbReference type="PROSITE" id="PS51029">
    <property type="entry name" value="MADF"/>
    <property type="match status" value="1"/>
</dbReference>
<sequence length="230" mass="26268">MPKQIPLEVAEPLIAAVKKREVLYNVSCDGYRDRSLTELAWKAVAEETGQDSTFCRMTWTSLRSSYTRIMAQRRQYQDSHKLHVQAKIPKWYLFKHLSFIDEFLANGPGVDSFSSNKDSNSLHPATSSSPEHNGTTSVPSSNNSHSNSFSLDGKKRKAEEEDKPEVSIDRLHSALMAFLEKTAEREEDPDLDYFKGILPFYKKLEEKNRRVFISRTTALCMELIDSQDPS</sequence>
<dbReference type="GeneID" id="106013470"/>
<dbReference type="Proteomes" id="UP000694888">
    <property type="component" value="Unplaced"/>
</dbReference>
<organism evidence="3 4">
    <name type="scientific">Aplysia californica</name>
    <name type="common">California sea hare</name>
    <dbReference type="NCBI Taxonomy" id="6500"/>
    <lineage>
        <taxon>Eukaryota</taxon>
        <taxon>Metazoa</taxon>
        <taxon>Spiralia</taxon>
        <taxon>Lophotrochozoa</taxon>
        <taxon>Mollusca</taxon>
        <taxon>Gastropoda</taxon>
        <taxon>Heterobranchia</taxon>
        <taxon>Euthyneura</taxon>
        <taxon>Tectipleura</taxon>
        <taxon>Aplysiida</taxon>
        <taxon>Aplysioidea</taxon>
        <taxon>Aplysiidae</taxon>
        <taxon>Aplysia</taxon>
    </lineage>
</organism>
<dbReference type="PANTHER" id="PTHR12243">
    <property type="entry name" value="MADF DOMAIN TRANSCRIPTION FACTOR"/>
    <property type="match status" value="1"/>
</dbReference>
<dbReference type="InterPro" id="IPR006578">
    <property type="entry name" value="MADF-dom"/>
</dbReference>
<feature type="compositionally biased region" description="Polar residues" evidence="1">
    <location>
        <begin position="114"/>
        <end position="136"/>
    </location>
</feature>
<dbReference type="SMART" id="SM00595">
    <property type="entry name" value="MADF"/>
    <property type="match status" value="1"/>
</dbReference>
<dbReference type="RefSeq" id="XP_012944776.1">
    <property type="nucleotide sequence ID" value="XM_013089322.2"/>
</dbReference>
<dbReference type="PANTHER" id="PTHR12243:SF67">
    <property type="entry name" value="COREPRESSOR OF PANGOLIN, ISOFORM A-RELATED"/>
    <property type="match status" value="1"/>
</dbReference>
<name>A0ABM1ABY2_APLCA</name>